<dbReference type="InterPro" id="IPR007194">
    <property type="entry name" value="TRAPP_component"/>
</dbReference>
<dbReference type="InterPro" id="IPR037992">
    <property type="entry name" value="TRAPPC6/Trs33"/>
</dbReference>
<dbReference type="CDD" id="cd14944">
    <property type="entry name" value="TRAPPC6A_Trs33"/>
    <property type="match status" value="1"/>
</dbReference>
<evidence type="ECO:0008006" key="4">
    <source>
        <dbReference type="Google" id="ProtNLM"/>
    </source>
</evidence>
<dbReference type="GO" id="GO:0005802">
    <property type="term" value="C:trans-Golgi network"/>
    <property type="evidence" value="ECO:0007669"/>
    <property type="project" value="TreeGrafter"/>
</dbReference>
<dbReference type="AlphaFoldDB" id="A0A9P6NVX0"/>
<dbReference type="GO" id="GO:0030008">
    <property type="term" value="C:TRAPP complex"/>
    <property type="evidence" value="ECO:0007669"/>
    <property type="project" value="TreeGrafter"/>
</dbReference>
<organism evidence="2 3">
    <name type="scientific">Cronartium quercuum f. sp. fusiforme G11</name>
    <dbReference type="NCBI Taxonomy" id="708437"/>
    <lineage>
        <taxon>Eukaryota</taxon>
        <taxon>Fungi</taxon>
        <taxon>Dikarya</taxon>
        <taxon>Basidiomycota</taxon>
        <taxon>Pucciniomycotina</taxon>
        <taxon>Pucciniomycetes</taxon>
        <taxon>Pucciniales</taxon>
        <taxon>Coleosporiaceae</taxon>
        <taxon>Cronartium</taxon>
    </lineage>
</organism>
<dbReference type="PANTHER" id="PTHR12817">
    <property type="entry name" value="TRAFFICKING PROTEIN PARTICLE COMPLEX SUBUNIT 6B"/>
    <property type="match status" value="1"/>
</dbReference>
<evidence type="ECO:0000313" key="3">
    <source>
        <dbReference type="Proteomes" id="UP000886653"/>
    </source>
</evidence>
<keyword evidence="3" id="KW-1185">Reference proteome</keyword>
<dbReference type="InterPro" id="IPR024096">
    <property type="entry name" value="NO_sig/Golgi_transp_ligand-bd"/>
</dbReference>
<protein>
    <recommendedName>
        <fullName evidence="4">Trafficking protein particle complex subunit 6B</fullName>
    </recommendedName>
</protein>
<sequence length="213" mass="23989">MDNSNHTLVDAHLSEYFISEIISLLCTSATHSLKTSIESRNQHQITPNPKIINEPNQMDIDEAYRIRMDKIGYRVGYVLAERLVKDKSRIPKISQSSSPDPLEVIKFICKDLWSAMYNKQADNLRTNHRGVFVLQDYGFRPFLRLSSTIGYENELDQFCQKMLIFPLAVIRGALMNLGIQSVVSAEIAVPQCTFQIRTAIGPAPVTPSTAAKS</sequence>
<comment type="similarity">
    <text evidence="1">Belongs to the TRAPP small subunits family. BET3 subfamily.</text>
</comment>
<dbReference type="GO" id="GO:0006888">
    <property type="term" value="P:endoplasmic reticulum to Golgi vesicle-mediated transport"/>
    <property type="evidence" value="ECO:0007669"/>
    <property type="project" value="TreeGrafter"/>
</dbReference>
<comment type="caution">
    <text evidence="2">The sequence shown here is derived from an EMBL/GenBank/DDBJ whole genome shotgun (WGS) entry which is preliminary data.</text>
</comment>
<evidence type="ECO:0000313" key="2">
    <source>
        <dbReference type="EMBL" id="KAG0151367.1"/>
    </source>
</evidence>
<gene>
    <name evidence="2" type="ORF">CROQUDRAFT_651185</name>
</gene>
<dbReference type="PANTHER" id="PTHR12817:SF0">
    <property type="entry name" value="GEO08327P1"/>
    <property type="match status" value="1"/>
</dbReference>
<name>A0A9P6NVX0_9BASI</name>
<dbReference type="Gene3D" id="3.30.1380.20">
    <property type="entry name" value="Trafficking protein particle complex subunit 3"/>
    <property type="match status" value="1"/>
</dbReference>
<dbReference type="Pfam" id="PF04051">
    <property type="entry name" value="TRAPP"/>
    <property type="match status" value="1"/>
</dbReference>
<accession>A0A9P6NVX0</accession>
<proteinExistence type="inferred from homology"/>
<reference evidence="2" key="1">
    <citation type="submission" date="2013-11" db="EMBL/GenBank/DDBJ databases">
        <title>Genome sequence of the fusiform rust pathogen reveals effectors for host alternation and coevolution with pine.</title>
        <authorList>
            <consortium name="DOE Joint Genome Institute"/>
            <person name="Smith K."/>
            <person name="Pendleton A."/>
            <person name="Kubisiak T."/>
            <person name="Anderson C."/>
            <person name="Salamov A."/>
            <person name="Aerts A."/>
            <person name="Riley R."/>
            <person name="Clum A."/>
            <person name="Lindquist E."/>
            <person name="Ence D."/>
            <person name="Campbell M."/>
            <person name="Kronenberg Z."/>
            <person name="Feau N."/>
            <person name="Dhillon B."/>
            <person name="Hamelin R."/>
            <person name="Burleigh J."/>
            <person name="Smith J."/>
            <person name="Yandell M."/>
            <person name="Nelson C."/>
            <person name="Grigoriev I."/>
            <person name="Davis J."/>
        </authorList>
    </citation>
    <scope>NUCLEOTIDE SEQUENCE</scope>
    <source>
        <strain evidence="2">G11</strain>
    </source>
</reference>
<evidence type="ECO:0000256" key="1">
    <source>
        <dbReference type="ARBA" id="ARBA00006218"/>
    </source>
</evidence>
<dbReference type="GO" id="GO:0005801">
    <property type="term" value="C:cis-Golgi network"/>
    <property type="evidence" value="ECO:0007669"/>
    <property type="project" value="TreeGrafter"/>
</dbReference>
<dbReference type="OrthoDB" id="941624at2759"/>
<dbReference type="EMBL" id="MU167213">
    <property type="protein sequence ID" value="KAG0151367.1"/>
    <property type="molecule type" value="Genomic_DNA"/>
</dbReference>
<dbReference type="SUPFAM" id="SSF111126">
    <property type="entry name" value="Ligand-binding domain in the NO signalling and Golgi transport"/>
    <property type="match status" value="1"/>
</dbReference>
<dbReference type="Proteomes" id="UP000886653">
    <property type="component" value="Unassembled WGS sequence"/>
</dbReference>